<organism evidence="1">
    <name type="scientific">marine sediment metagenome</name>
    <dbReference type="NCBI Taxonomy" id="412755"/>
    <lineage>
        <taxon>unclassified sequences</taxon>
        <taxon>metagenomes</taxon>
        <taxon>ecological metagenomes</taxon>
    </lineage>
</organism>
<evidence type="ECO:0000313" key="1">
    <source>
        <dbReference type="EMBL" id="KKL00845.1"/>
    </source>
</evidence>
<dbReference type="AlphaFoldDB" id="A0A0F9CTJ8"/>
<dbReference type="EMBL" id="LAZR01045019">
    <property type="protein sequence ID" value="KKL00845.1"/>
    <property type="molecule type" value="Genomic_DNA"/>
</dbReference>
<protein>
    <submittedName>
        <fullName evidence="1">Uncharacterized protein</fullName>
    </submittedName>
</protein>
<gene>
    <name evidence="1" type="ORF">LCGC14_2628410</name>
</gene>
<proteinExistence type="predicted"/>
<name>A0A0F9CTJ8_9ZZZZ</name>
<comment type="caution">
    <text evidence="1">The sequence shown here is derived from an EMBL/GenBank/DDBJ whole genome shotgun (WGS) entry which is preliminary data.</text>
</comment>
<reference evidence="1" key="1">
    <citation type="journal article" date="2015" name="Nature">
        <title>Complex archaea that bridge the gap between prokaryotes and eukaryotes.</title>
        <authorList>
            <person name="Spang A."/>
            <person name="Saw J.H."/>
            <person name="Jorgensen S.L."/>
            <person name="Zaremba-Niedzwiedzka K."/>
            <person name="Martijn J."/>
            <person name="Lind A.E."/>
            <person name="van Eijk R."/>
            <person name="Schleper C."/>
            <person name="Guy L."/>
            <person name="Ettema T.J."/>
        </authorList>
    </citation>
    <scope>NUCLEOTIDE SEQUENCE</scope>
</reference>
<accession>A0A0F9CTJ8</accession>
<sequence length="108" mass="12208">MNISKLKDLLHLIQEQAAGAIKHAQGRVNKQMAITDAAEKLCCQVNEVLEDIEENPRYIVLAGTTTEGKRVFGPFKTKEEEEGWSEKERLDALPLSLRFYEILPILPS</sequence>